<dbReference type="OrthoDB" id="5623813at2"/>
<dbReference type="Pfam" id="PF00702">
    <property type="entry name" value="Hydrolase"/>
    <property type="match status" value="1"/>
</dbReference>
<dbReference type="InterPro" id="IPR023214">
    <property type="entry name" value="HAD_sf"/>
</dbReference>
<evidence type="ECO:0000313" key="2">
    <source>
        <dbReference type="Proteomes" id="UP000064137"/>
    </source>
</evidence>
<gene>
    <name evidence="1" type="ORF">APT59_16170</name>
</gene>
<dbReference type="Gene3D" id="3.40.50.1000">
    <property type="entry name" value="HAD superfamily/HAD-like"/>
    <property type="match status" value="1"/>
</dbReference>
<dbReference type="PANTHER" id="PTHR43885">
    <property type="entry name" value="HALOACID DEHALOGENASE-LIKE HYDROLASE"/>
    <property type="match status" value="1"/>
</dbReference>
<sequence>MTLRHLSHWVFDLDGTLTLAVHDFAAIRRHLGIPEQADILHHLADLPPTEREAKHAWLFEHERELAVAARPAPGAVDLVRALHERGCHLGILTRNARDLALLTLAAIGLEDCFEPAAVLGRDEAPPKPHPGGLLHLAERWQVAPTSLVMIGDHRYDLECGRAAGCRTLQVNQPGDPWPASRDQRFEDCTEILAAL</sequence>
<protein>
    <submittedName>
        <fullName evidence="1">HAD family hydrolase</fullName>
    </submittedName>
</protein>
<proteinExistence type="predicted"/>
<dbReference type="KEGG" id="por:APT59_16170"/>
<dbReference type="PANTHER" id="PTHR43885:SF1">
    <property type="entry name" value="SUPERFAMILY HYDROLASE, PUTATIVE (AFU_ORTHOLOGUE AFUA_4G13290)-RELATED"/>
    <property type="match status" value="1"/>
</dbReference>
<dbReference type="Proteomes" id="UP000064137">
    <property type="component" value="Chromosome"/>
</dbReference>
<dbReference type="InterPro" id="IPR036412">
    <property type="entry name" value="HAD-like_sf"/>
</dbReference>
<evidence type="ECO:0000313" key="1">
    <source>
        <dbReference type="EMBL" id="ALZ85659.1"/>
    </source>
</evidence>
<dbReference type="SFLD" id="SFLDG01129">
    <property type="entry name" value="C1.5:_HAD__Beta-PGM__Phosphata"/>
    <property type="match status" value="1"/>
</dbReference>
<dbReference type="SFLD" id="SFLDS00003">
    <property type="entry name" value="Haloacid_Dehalogenase"/>
    <property type="match status" value="1"/>
</dbReference>
<organism evidence="1 2">
    <name type="scientific">Pseudomonas oryzihabitans</name>
    <dbReference type="NCBI Taxonomy" id="47885"/>
    <lineage>
        <taxon>Bacteria</taxon>
        <taxon>Pseudomonadati</taxon>
        <taxon>Pseudomonadota</taxon>
        <taxon>Gammaproteobacteria</taxon>
        <taxon>Pseudomonadales</taxon>
        <taxon>Pseudomonadaceae</taxon>
        <taxon>Pseudomonas</taxon>
    </lineage>
</organism>
<dbReference type="RefSeq" id="WP_059315791.1">
    <property type="nucleotide sequence ID" value="NZ_CP013987.1"/>
</dbReference>
<dbReference type="NCBIfam" id="TIGR01509">
    <property type="entry name" value="HAD-SF-IA-v3"/>
    <property type="match status" value="1"/>
</dbReference>
<keyword evidence="1" id="KW-0378">Hydrolase</keyword>
<dbReference type="NCBIfam" id="TIGR01549">
    <property type="entry name" value="HAD-SF-IA-v1"/>
    <property type="match status" value="1"/>
</dbReference>
<accession>A0A0U4VR52</accession>
<name>A0A0U4VR52_9PSED</name>
<reference evidence="1 2" key="1">
    <citation type="submission" date="2016-01" db="EMBL/GenBank/DDBJ databases">
        <title>Annotation of Pseudomonas oryzihabitans USDA-ARS-USMARC-56511.</title>
        <authorList>
            <person name="Harhay G.P."/>
            <person name="Harhay D.M."/>
            <person name="Smith T.P.L."/>
            <person name="Bono J.L."/>
            <person name="Heaton M.P."/>
            <person name="Clawson M.L."/>
            <person name="Chitko-Mckown C.G."/>
            <person name="Capik S.F."/>
            <person name="DeDonder K.D."/>
            <person name="Apley M.D."/>
            <person name="Lubbers B.V."/>
            <person name="White B.J."/>
            <person name="Larson R.L."/>
        </authorList>
    </citation>
    <scope>NUCLEOTIDE SEQUENCE [LARGE SCALE GENOMIC DNA]</scope>
    <source>
        <strain evidence="1 2">USDA-ARS-USMARC-56511</strain>
    </source>
</reference>
<dbReference type="Gene3D" id="1.10.260.80">
    <property type="match status" value="1"/>
</dbReference>
<dbReference type="InterPro" id="IPR006439">
    <property type="entry name" value="HAD-SF_hydro_IA"/>
</dbReference>
<dbReference type="EMBL" id="CP013987">
    <property type="protein sequence ID" value="ALZ85659.1"/>
    <property type="molecule type" value="Genomic_DNA"/>
</dbReference>
<dbReference type="AlphaFoldDB" id="A0A0U4VR52"/>
<dbReference type="SUPFAM" id="SSF56784">
    <property type="entry name" value="HAD-like"/>
    <property type="match status" value="1"/>
</dbReference>
<dbReference type="GO" id="GO:0016787">
    <property type="term" value="F:hydrolase activity"/>
    <property type="evidence" value="ECO:0007669"/>
    <property type="project" value="UniProtKB-KW"/>
</dbReference>